<protein>
    <submittedName>
        <fullName evidence="2">Uncharacterized protein</fullName>
    </submittedName>
</protein>
<name>A0A7S1YJU8_9STRA</name>
<dbReference type="EMBL" id="HBGK01048246">
    <property type="protein sequence ID" value="CAD9308021.1"/>
    <property type="molecule type" value="Transcribed_RNA"/>
</dbReference>
<evidence type="ECO:0000313" key="2">
    <source>
        <dbReference type="EMBL" id="CAD9308021.1"/>
    </source>
</evidence>
<feature type="region of interest" description="Disordered" evidence="1">
    <location>
        <begin position="220"/>
        <end position="269"/>
    </location>
</feature>
<feature type="compositionally biased region" description="Basic and acidic residues" evidence="1">
    <location>
        <begin position="445"/>
        <end position="460"/>
    </location>
</feature>
<dbReference type="AlphaFoldDB" id="A0A7S1YJU8"/>
<feature type="region of interest" description="Disordered" evidence="1">
    <location>
        <begin position="323"/>
        <end position="371"/>
    </location>
</feature>
<feature type="compositionally biased region" description="Low complexity" evidence="1">
    <location>
        <begin position="330"/>
        <end position="348"/>
    </location>
</feature>
<feature type="compositionally biased region" description="Polar residues" evidence="1">
    <location>
        <begin position="35"/>
        <end position="52"/>
    </location>
</feature>
<gene>
    <name evidence="2" type="ORF">GOCE00092_LOCUS25317</name>
</gene>
<organism evidence="2">
    <name type="scientific">Grammatophora oceanica</name>
    <dbReference type="NCBI Taxonomy" id="210454"/>
    <lineage>
        <taxon>Eukaryota</taxon>
        <taxon>Sar</taxon>
        <taxon>Stramenopiles</taxon>
        <taxon>Ochrophyta</taxon>
        <taxon>Bacillariophyta</taxon>
        <taxon>Fragilariophyceae</taxon>
        <taxon>Fragilariophycidae</taxon>
        <taxon>Rhabdonematales</taxon>
        <taxon>Grammatophoraceae</taxon>
        <taxon>Grammatophora</taxon>
    </lineage>
</organism>
<feature type="compositionally biased region" description="Basic and acidic residues" evidence="1">
    <location>
        <begin position="402"/>
        <end position="420"/>
    </location>
</feature>
<sequence length="724" mass="77307">MRPSLSFDRASDHEKDGIEPGFGPPIDLIVIGGNTPDSQRTSGSRGFFTSPSPRRPLVGMTTPPDQEYFGTMSDGPSGTWPPARPQKVPQHRSQISVTGSFKLQPRNPLESARRSSRVSTRGRKRRAHSISVPRPSVPFADEDSGKHSFGSSGGSGHCSQHKNELTLSPLLTMQTLSIQSPTSKQPRGSPLSVPSTGLPCSRPNASSCFSAYAGSPAGSSNPAAFSSSSLASGVSSNKSSPRQIPLTIVSESRSPRKTPQSHRPHFVGHGSTLLYSLDKESPLRHEETRTPRLAPSAPTTAFAWSSAESMNCTKTEAKNMLCGTPPVASPRTPRTPLPRKLNLTPRTPMSGSRNETRKQLPAFPSSTGGDMLDCTFIPNRHTASERMDQEMDKLLMAFSTKAGRDKSDGASKAHDQHIGAEDVVNVSSRRENSLLASSRPSKRTHLLEVDSKNKLSELHPSHSKTPPPAPEGGIKIKSVLTPSKAPGGMLAEMMEAEARAGVLDAETGSLSDSDDEDFILAAPLGLSFNRHQEASSREAATSAEDGPVFVQRARQRRRYGDKQSNELMSNDDFGASRPHSSMTSLAATSTCTSHTSLFGIDIVHEVTSARTTPFSHVSLSKVSTKSVRDNFTHDCGSSSSSHQSRQSIHSLGLCVDETTASAPNKHDDEGSARDLVTPPGLLSAPPTAPPSLPGRLTQGTTTARADRTKLSLAIASMEAERATS</sequence>
<feature type="region of interest" description="Disordered" evidence="1">
    <location>
        <begin position="402"/>
        <end position="486"/>
    </location>
</feature>
<proteinExistence type="predicted"/>
<accession>A0A7S1YJU8</accession>
<evidence type="ECO:0000256" key="1">
    <source>
        <dbReference type="SAM" id="MobiDB-lite"/>
    </source>
</evidence>
<reference evidence="2" key="1">
    <citation type="submission" date="2021-01" db="EMBL/GenBank/DDBJ databases">
        <authorList>
            <person name="Corre E."/>
            <person name="Pelletier E."/>
            <person name="Niang G."/>
            <person name="Scheremetjew M."/>
            <person name="Finn R."/>
            <person name="Kale V."/>
            <person name="Holt S."/>
            <person name="Cochrane G."/>
            <person name="Meng A."/>
            <person name="Brown T."/>
            <person name="Cohen L."/>
        </authorList>
    </citation>
    <scope>NUCLEOTIDE SEQUENCE</scope>
    <source>
        <strain evidence="2">CCMP 410</strain>
    </source>
</reference>
<feature type="region of interest" description="Disordered" evidence="1">
    <location>
        <begin position="1"/>
        <end position="162"/>
    </location>
</feature>
<feature type="compositionally biased region" description="Basic residues" evidence="1">
    <location>
        <begin position="255"/>
        <end position="266"/>
    </location>
</feature>
<feature type="region of interest" description="Disordered" evidence="1">
    <location>
        <begin position="555"/>
        <end position="581"/>
    </location>
</feature>
<feature type="region of interest" description="Disordered" evidence="1">
    <location>
        <begin position="179"/>
        <end position="199"/>
    </location>
</feature>
<feature type="compositionally biased region" description="Polar residues" evidence="1">
    <location>
        <begin position="91"/>
        <end position="101"/>
    </location>
</feature>
<feature type="compositionally biased region" description="Low complexity" evidence="1">
    <location>
        <begin position="220"/>
        <end position="240"/>
    </location>
</feature>
<feature type="region of interest" description="Disordered" evidence="1">
    <location>
        <begin position="659"/>
        <end position="706"/>
    </location>
</feature>
<feature type="compositionally biased region" description="Basic and acidic residues" evidence="1">
    <location>
        <begin position="9"/>
        <end position="18"/>
    </location>
</feature>
<feature type="compositionally biased region" description="Basic residues" evidence="1">
    <location>
        <begin position="114"/>
        <end position="128"/>
    </location>
</feature>